<dbReference type="RefSeq" id="WP_379698778.1">
    <property type="nucleotide sequence ID" value="NZ_JBHSXH010000015.1"/>
</dbReference>
<evidence type="ECO:0000313" key="3">
    <source>
        <dbReference type="EMBL" id="MFC6826745.1"/>
    </source>
</evidence>
<accession>A0ABD5U1G5</accession>
<dbReference type="InterPro" id="IPR014729">
    <property type="entry name" value="Rossmann-like_a/b/a_fold"/>
</dbReference>
<comment type="caution">
    <text evidence="3">The sequence shown here is derived from an EMBL/GenBank/DDBJ whole genome shotgun (WGS) entry which is preliminary data.</text>
</comment>
<dbReference type="AlphaFoldDB" id="A0ABD5U1G5"/>
<evidence type="ECO:0000259" key="2">
    <source>
        <dbReference type="Pfam" id="PF00582"/>
    </source>
</evidence>
<dbReference type="PANTHER" id="PTHR46268:SF6">
    <property type="entry name" value="UNIVERSAL STRESS PROTEIN UP12"/>
    <property type="match status" value="1"/>
</dbReference>
<dbReference type="PRINTS" id="PR01438">
    <property type="entry name" value="UNVRSLSTRESS"/>
</dbReference>
<dbReference type="InterPro" id="IPR006015">
    <property type="entry name" value="Universal_stress_UspA"/>
</dbReference>
<dbReference type="Pfam" id="PF00582">
    <property type="entry name" value="Usp"/>
    <property type="match status" value="1"/>
</dbReference>
<sequence>MALETILLAVGHGDRDRIDRLAEETIDVAGPAGARVVLGHVFTDAEYEETIDNLEFDRDAENLSADAVAARHATIRELQKYFEDAGVEYEVRGAVGEHGESIVELAKTVNADRVVVGGRRRSPAGKAVFGSVAQEVMLSSPCPVTFVRADTN</sequence>
<dbReference type="InterPro" id="IPR006016">
    <property type="entry name" value="UspA"/>
</dbReference>
<name>A0ABD5U1G5_9EURY</name>
<comment type="similarity">
    <text evidence="1">Belongs to the universal stress protein A family.</text>
</comment>
<gene>
    <name evidence="3" type="ORF">ACFQEV_17350</name>
</gene>
<evidence type="ECO:0000256" key="1">
    <source>
        <dbReference type="ARBA" id="ARBA00008791"/>
    </source>
</evidence>
<keyword evidence="4" id="KW-1185">Reference proteome</keyword>
<dbReference type="PANTHER" id="PTHR46268">
    <property type="entry name" value="STRESS RESPONSE PROTEIN NHAX"/>
    <property type="match status" value="1"/>
</dbReference>
<dbReference type="CDD" id="cd00293">
    <property type="entry name" value="USP-like"/>
    <property type="match status" value="1"/>
</dbReference>
<reference evidence="3 4" key="1">
    <citation type="journal article" date="2019" name="Int. J. Syst. Evol. Microbiol.">
        <title>The Global Catalogue of Microorganisms (GCM) 10K type strain sequencing project: providing services to taxonomists for standard genome sequencing and annotation.</title>
        <authorList>
            <consortium name="The Broad Institute Genomics Platform"/>
            <consortium name="The Broad Institute Genome Sequencing Center for Infectious Disease"/>
            <person name="Wu L."/>
            <person name="Ma J."/>
        </authorList>
    </citation>
    <scope>NUCLEOTIDE SEQUENCE [LARGE SCALE GENOMIC DNA]</scope>
    <source>
        <strain evidence="3 4">YIM 94188</strain>
    </source>
</reference>
<dbReference type="Gene3D" id="3.40.50.620">
    <property type="entry name" value="HUPs"/>
    <property type="match status" value="1"/>
</dbReference>
<organism evidence="3 4">
    <name type="scientific">Halopelagius fulvigenes</name>
    <dbReference type="NCBI Taxonomy" id="1198324"/>
    <lineage>
        <taxon>Archaea</taxon>
        <taxon>Methanobacteriati</taxon>
        <taxon>Methanobacteriota</taxon>
        <taxon>Stenosarchaea group</taxon>
        <taxon>Halobacteria</taxon>
        <taxon>Halobacteriales</taxon>
        <taxon>Haloferacaceae</taxon>
    </lineage>
</organism>
<proteinExistence type="inferred from homology"/>
<feature type="domain" description="UspA" evidence="2">
    <location>
        <begin position="5"/>
        <end position="148"/>
    </location>
</feature>
<dbReference type="SUPFAM" id="SSF52402">
    <property type="entry name" value="Adenine nucleotide alpha hydrolases-like"/>
    <property type="match status" value="1"/>
</dbReference>
<dbReference type="EMBL" id="JBHSXH010000015">
    <property type="protein sequence ID" value="MFC6826745.1"/>
    <property type="molecule type" value="Genomic_DNA"/>
</dbReference>
<protein>
    <submittedName>
        <fullName evidence="3">Universal stress protein</fullName>
    </submittedName>
</protein>
<dbReference type="Proteomes" id="UP001596408">
    <property type="component" value="Unassembled WGS sequence"/>
</dbReference>
<evidence type="ECO:0000313" key="4">
    <source>
        <dbReference type="Proteomes" id="UP001596408"/>
    </source>
</evidence>